<sequence length="109" mass="12080">MISLIVRLDVVPERREEFLAAITSNAASTFGDEPGCLRFDVCQSQTDPHHFVFYEIYRDEAALEAHRAAPHFAQWREAVARTVVPGSQVNTVTDLVLAHREGDKGGVTA</sequence>
<dbReference type="Pfam" id="PF03992">
    <property type="entry name" value="ABM"/>
    <property type="match status" value="1"/>
</dbReference>
<protein>
    <recommendedName>
        <fullName evidence="1">ABM domain-containing protein</fullName>
    </recommendedName>
</protein>
<evidence type="ECO:0000313" key="2">
    <source>
        <dbReference type="EMBL" id="GEQ12190.1"/>
    </source>
</evidence>
<dbReference type="Gene3D" id="3.30.70.100">
    <property type="match status" value="1"/>
</dbReference>
<proteinExistence type="predicted"/>
<reference evidence="2 3" key="1">
    <citation type="submission" date="2019-07" db="EMBL/GenBank/DDBJ databases">
        <title>Whole genome shotgun sequence of Knoellia locipacati NBRC 109775.</title>
        <authorList>
            <person name="Hosoyama A."/>
            <person name="Uohara A."/>
            <person name="Ohji S."/>
            <person name="Ichikawa N."/>
        </authorList>
    </citation>
    <scope>NUCLEOTIDE SEQUENCE [LARGE SCALE GENOMIC DNA]</scope>
    <source>
        <strain evidence="2 3">NBRC 109775</strain>
    </source>
</reference>
<keyword evidence="3" id="KW-1185">Reference proteome</keyword>
<gene>
    <name evidence="2" type="ORF">KLO01_02370</name>
</gene>
<organism evidence="2 3">
    <name type="scientific">Knoellia locipacati</name>
    <dbReference type="NCBI Taxonomy" id="882824"/>
    <lineage>
        <taxon>Bacteria</taxon>
        <taxon>Bacillati</taxon>
        <taxon>Actinomycetota</taxon>
        <taxon>Actinomycetes</taxon>
        <taxon>Micrococcales</taxon>
        <taxon>Intrasporangiaceae</taxon>
        <taxon>Knoellia</taxon>
    </lineage>
</organism>
<dbReference type="Proteomes" id="UP000321793">
    <property type="component" value="Unassembled WGS sequence"/>
</dbReference>
<feature type="domain" description="ABM" evidence="1">
    <location>
        <begin position="2"/>
        <end position="92"/>
    </location>
</feature>
<dbReference type="GO" id="GO:0016491">
    <property type="term" value="F:oxidoreductase activity"/>
    <property type="evidence" value="ECO:0007669"/>
    <property type="project" value="TreeGrafter"/>
</dbReference>
<dbReference type="SUPFAM" id="SSF54909">
    <property type="entry name" value="Dimeric alpha+beta barrel"/>
    <property type="match status" value="1"/>
</dbReference>
<comment type="caution">
    <text evidence="2">The sequence shown here is derived from an EMBL/GenBank/DDBJ whole genome shotgun (WGS) entry which is preliminary data.</text>
</comment>
<dbReference type="OrthoDB" id="3695636at2"/>
<dbReference type="GO" id="GO:0005829">
    <property type="term" value="C:cytosol"/>
    <property type="evidence" value="ECO:0007669"/>
    <property type="project" value="TreeGrafter"/>
</dbReference>
<evidence type="ECO:0000313" key="3">
    <source>
        <dbReference type="Proteomes" id="UP000321793"/>
    </source>
</evidence>
<dbReference type="InterPro" id="IPR050744">
    <property type="entry name" value="AI-2_Isomerase_LsrG"/>
</dbReference>
<dbReference type="PANTHER" id="PTHR33336">
    <property type="entry name" value="QUINOL MONOOXYGENASE YGIN-RELATED"/>
    <property type="match status" value="1"/>
</dbReference>
<dbReference type="PANTHER" id="PTHR33336:SF1">
    <property type="entry name" value="(4S)-4-HYDROXY-5-PHOSPHONOOXYPENTANE-2,3-DIONE ISOMERASE"/>
    <property type="match status" value="1"/>
</dbReference>
<accession>A0A512SW65</accession>
<name>A0A512SW65_9MICO</name>
<dbReference type="RefSeq" id="WP_147061718.1">
    <property type="nucleotide sequence ID" value="NZ_BAABDN010000001.1"/>
</dbReference>
<dbReference type="InterPro" id="IPR007138">
    <property type="entry name" value="ABM_dom"/>
</dbReference>
<dbReference type="AlphaFoldDB" id="A0A512SW65"/>
<evidence type="ECO:0000259" key="1">
    <source>
        <dbReference type="PROSITE" id="PS51725"/>
    </source>
</evidence>
<dbReference type="PROSITE" id="PS51725">
    <property type="entry name" value="ABM"/>
    <property type="match status" value="1"/>
</dbReference>
<dbReference type="InterPro" id="IPR011008">
    <property type="entry name" value="Dimeric_a/b-barrel"/>
</dbReference>
<dbReference type="EMBL" id="BKBA01000002">
    <property type="protein sequence ID" value="GEQ12190.1"/>
    <property type="molecule type" value="Genomic_DNA"/>
</dbReference>